<evidence type="ECO:0000313" key="14">
    <source>
        <dbReference type="EMBL" id="MBU3843466.1"/>
    </source>
</evidence>
<keyword evidence="6 12" id="KW-0812">Transmembrane</keyword>
<feature type="compositionally biased region" description="Polar residues" evidence="11">
    <location>
        <begin position="321"/>
        <end position="332"/>
    </location>
</feature>
<dbReference type="Pfam" id="PF00512">
    <property type="entry name" value="HisKA"/>
    <property type="match status" value="1"/>
</dbReference>
<dbReference type="CDD" id="cd00082">
    <property type="entry name" value="HisKA"/>
    <property type="match status" value="1"/>
</dbReference>
<dbReference type="Gene3D" id="3.30.565.10">
    <property type="entry name" value="Histidine kinase-like ATPase, C-terminal domain"/>
    <property type="match status" value="1"/>
</dbReference>
<dbReference type="InterPro" id="IPR005467">
    <property type="entry name" value="His_kinase_dom"/>
</dbReference>
<dbReference type="PROSITE" id="PS50109">
    <property type="entry name" value="HIS_KIN"/>
    <property type="match status" value="1"/>
</dbReference>
<dbReference type="Pfam" id="PF02518">
    <property type="entry name" value="HATPase_c"/>
    <property type="match status" value="1"/>
</dbReference>
<dbReference type="InterPro" id="IPR036890">
    <property type="entry name" value="HATPase_C_sf"/>
</dbReference>
<evidence type="ECO:0000256" key="6">
    <source>
        <dbReference type="ARBA" id="ARBA00022692"/>
    </source>
</evidence>
<dbReference type="AlphaFoldDB" id="A0A948TEM0"/>
<dbReference type="InterPro" id="IPR036097">
    <property type="entry name" value="HisK_dim/P_sf"/>
</dbReference>
<feature type="compositionally biased region" description="Basic and acidic residues" evidence="11">
    <location>
        <begin position="84"/>
        <end position="102"/>
    </location>
</feature>
<reference evidence="14" key="2">
    <citation type="submission" date="2021-04" db="EMBL/GenBank/DDBJ databases">
        <authorList>
            <person name="Gilroy R."/>
        </authorList>
    </citation>
    <scope>NUCLEOTIDE SEQUENCE</scope>
    <source>
        <strain evidence="14">378</strain>
    </source>
</reference>
<evidence type="ECO:0000259" key="13">
    <source>
        <dbReference type="PROSITE" id="PS50109"/>
    </source>
</evidence>
<comment type="subcellular location">
    <subcellularLocation>
        <location evidence="2">Membrane</location>
        <topology evidence="2">Multi-pass membrane protein</topology>
    </subcellularLocation>
</comment>
<keyword evidence="10 12" id="KW-0472">Membrane</keyword>
<keyword evidence="9" id="KW-0902">Two-component regulatory system</keyword>
<keyword evidence="4" id="KW-0597">Phosphoprotein</keyword>
<dbReference type="CDD" id="cd00075">
    <property type="entry name" value="HATPase"/>
    <property type="match status" value="1"/>
</dbReference>
<evidence type="ECO:0000313" key="15">
    <source>
        <dbReference type="Proteomes" id="UP000733611"/>
    </source>
</evidence>
<dbReference type="Proteomes" id="UP000733611">
    <property type="component" value="Unassembled WGS sequence"/>
</dbReference>
<dbReference type="PANTHER" id="PTHR45436">
    <property type="entry name" value="SENSOR HISTIDINE KINASE YKOH"/>
    <property type="match status" value="1"/>
</dbReference>
<feature type="transmembrane region" description="Helical" evidence="12">
    <location>
        <begin position="457"/>
        <end position="479"/>
    </location>
</feature>
<dbReference type="SMART" id="SM00388">
    <property type="entry name" value="HisKA"/>
    <property type="match status" value="1"/>
</dbReference>
<dbReference type="InterPro" id="IPR050428">
    <property type="entry name" value="TCS_sensor_his_kinase"/>
</dbReference>
<dbReference type="PRINTS" id="PR00344">
    <property type="entry name" value="BCTRLSENSOR"/>
</dbReference>
<dbReference type="InterPro" id="IPR003594">
    <property type="entry name" value="HATPase_dom"/>
</dbReference>
<evidence type="ECO:0000256" key="5">
    <source>
        <dbReference type="ARBA" id="ARBA00022679"/>
    </source>
</evidence>
<evidence type="ECO:0000256" key="2">
    <source>
        <dbReference type="ARBA" id="ARBA00004141"/>
    </source>
</evidence>
<dbReference type="EC" id="2.7.13.3" evidence="3"/>
<protein>
    <recommendedName>
        <fullName evidence="3">histidine kinase</fullName>
        <ecNumber evidence="3">2.7.13.3</ecNumber>
    </recommendedName>
</protein>
<comment type="caution">
    <text evidence="14">The sequence shown here is derived from an EMBL/GenBank/DDBJ whole genome shotgun (WGS) entry which is preliminary data.</text>
</comment>
<evidence type="ECO:0000256" key="4">
    <source>
        <dbReference type="ARBA" id="ARBA00022553"/>
    </source>
</evidence>
<dbReference type="GO" id="GO:0005886">
    <property type="term" value="C:plasma membrane"/>
    <property type="evidence" value="ECO:0007669"/>
    <property type="project" value="TreeGrafter"/>
</dbReference>
<feature type="compositionally biased region" description="Low complexity" evidence="11">
    <location>
        <begin position="26"/>
        <end position="40"/>
    </location>
</feature>
<feature type="compositionally biased region" description="Gly residues" evidence="11">
    <location>
        <begin position="337"/>
        <end position="361"/>
    </location>
</feature>
<keyword evidence="7 14" id="KW-0418">Kinase</keyword>
<feature type="domain" description="Histidine kinase" evidence="13">
    <location>
        <begin position="540"/>
        <end position="754"/>
    </location>
</feature>
<dbReference type="PANTHER" id="PTHR45436:SF15">
    <property type="entry name" value="SENSOR HISTIDINE KINASE CUSS"/>
    <property type="match status" value="1"/>
</dbReference>
<dbReference type="InterPro" id="IPR003661">
    <property type="entry name" value="HisK_dim/P_dom"/>
</dbReference>
<sequence>MWSKPAAEHEDTEAQSTRTQSPLMPAADAAADATAPAHPSAAKKTHLTAKAAPAERLGPDPNDPEEWADFQAFLAECGTAPQSGKRERNSAAHSESDIEREQSSTATENGPQPHDGAGATSDSKEQPAHNSFHGANLKAAAAAFIAEQRQAAAAAAATASKADATAASTATATATTAAATATAQNDAPQDATATPKSSSTSGANSASAASASGGLHVEAELPPRRRKHEFWRSLQFRVMMVFTFASLITTATMGVMSYLKSYKSTQEFIDEELSQISLVAINYQMALPRRWEPPRHNHERILRLRQENGRIIVEYGAMNPQSETNAAGQTPDSAMGMGPGRGRGMGQGQGMGRGMGRGMGHGQNAAGSNGNRPEDLVPSIVDLHKFNYDIIIAPLFGRPGDPLYIPPGVADGFYTVLVADQRVRAFVSTNMSGQRFVVARPLASMENINRQALISSIWQFIGINLLFIPLLMISVRLMFTTLNKIARSLYKRNEDDLSPVISDHHKGFVPSELDGFISSLNRLFSKVNDGIQSKRRFIADAAHEMRTPLTALSLQAESLEQEELSPKARAKVQRLKEGISRERELMTALLTLAREQNRIDLHLETIDILEVFTKLIDEQGLLAERKDIDLGVEGEAHYSVVTDRMRLMRVMSNLVSNAIKYTDEGGRIDLMATPLDDGRLQLIVQDNGPGIPEENLQHILEPFYRVHGDRSAVQGTGLGLAIVKASCDSIKADLDFKNAQPHGLVATVTLRSLQA</sequence>
<feature type="region of interest" description="Disordered" evidence="11">
    <location>
        <begin position="1"/>
        <end position="134"/>
    </location>
</feature>
<evidence type="ECO:0000256" key="11">
    <source>
        <dbReference type="SAM" id="MobiDB-lite"/>
    </source>
</evidence>
<dbReference type="EMBL" id="JAHLFE010000017">
    <property type="protein sequence ID" value="MBU3843466.1"/>
    <property type="molecule type" value="Genomic_DNA"/>
</dbReference>
<dbReference type="SMART" id="SM00387">
    <property type="entry name" value="HATPase_c"/>
    <property type="match status" value="1"/>
</dbReference>
<organism evidence="14 15">
    <name type="scientific">Candidatus Anaerobiospirillum pullicola</name>
    <dbReference type="NCBI Taxonomy" id="2838451"/>
    <lineage>
        <taxon>Bacteria</taxon>
        <taxon>Pseudomonadati</taxon>
        <taxon>Pseudomonadota</taxon>
        <taxon>Gammaproteobacteria</taxon>
        <taxon>Aeromonadales</taxon>
        <taxon>Succinivibrionaceae</taxon>
        <taxon>Anaerobiospirillum</taxon>
    </lineage>
</organism>
<name>A0A948TEM0_9GAMM</name>
<evidence type="ECO:0000256" key="1">
    <source>
        <dbReference type="ARBA" id="ARBA00000085"/>
    </source>
</evidence>
<accession>A0A948TEM0</accession>
<dbReference type="SUPFAM" id="SSF55874">
    <property type="entry name" value="ATPase domain of HSP90 chaperone/DNA topoisomerase II/histidine kinase"/>
    <property type="match status" value="1"/>
</dbReference>
<evidence type="ECO:0000256" key="9">
    <source>
        <dbReference type="ARBA" id="ARBA00023012"/>
    </source>
</evidence>
<reference evidence="14" key="1">
    <citation type="journal article" date="2021" name="PeerJ">
        <title>Extensive microbial diversity within the chicken gut microbiome revealed by metagenomics and culture.</title>
        <authorList>
            <person name="Gilroy R."/>
            <person name="Ravi A."/>
            <person name="Getino M."/>
            <person name="Pursley I."/>
            <person name="Horton D.L."/>
            <person name="Alikhan N.F."/>
            <person name="Baker D."/>
            <person name="Gharbi K."/>
            <person name="Hall N."/>
            <person name="Watson M."/>
            <person name="Adriaenssens E.M."/>
            <person name="Foster-Nyarko E."/>
            <person name="Jarju S."/>
            <person name="Secka A."/>
            <person name="Antonio M."/>
            <person name="Oren A."/>
            <person name="Chaudhuri R.R."/>
            <person name="La Ragione R."/>
            <person name="Hildebrand F."/>
            <person name="Pallen M.J."/>
        </authorList>
    </citation>
    <scope>NUCLEOTIDE SEQUENCE</scope>
    <source>
        <strain evidence="14">378</strain>
    </source>
</reference>
<feature type="compositionally biased region" description="Low complexity" evidence="11">
    <location>
        <begin position="181"/>
        <end position="214"/>
    </location>
</feature>
<evidence type="ECO:0000256" key="12">
    <source>
        <dbReference type="SAM" id="Phobius"/>
    </source>
</evidence>
<keyword evidence="8 12" id="KW-1133">Transmembrane helix</keyword>
<feature type="region of interest" description="Disordered" evidence="11">
    <location>
        <begin position="321"/>
        <end position="373"/>
    </location>
</feature>
<evidence type="ECO:0000256" key="3">
    <source>
        <dbReference type="ARBA" id="ARBA00012438"/>
    </source>
</evidence>
<feature type="region of interest" description="Disordered" evidence="11">
    <location>
        <begin position="181"/>
        <end position="220"/>
    </location>
</feature>
<evidence type="ECO:0000256" key="10">
    <source>
        <dbReference type="ARBA" id="ARBA00023136"/>
    </source>
</evidence>
<dbReference type="InterPro" id="IPR004358">
    <property type="entry name" value="Sig_transdc_His_kin-like_C"/>
</dbReference>
<comment type="catalytic activity">
    <reaction evidence="1">
        <text>ATP + protein L-histidine = ADP + protein N-phospho-L-histidine.</text>
        <dbReference type="EC" id="2.7.13.3"/>
    </reaction>
</comment>
<feature type="transmembrane region" description="Helical" evidence="12">
    <location>
        <begin position="234"/>
        <end position="259"/>
    </location>
</feature>
<evidence type="ECO:0000256" key="7">
    <source>
        <dbReference type="ARBA" id="ARBA00022777"/>
    </source>
</evidence>
<evidence type="ECO:0000256" key="8">
    <source>
        <dbReference type="ARBA" id="ARBA00022989"/>
    </source>
</evidence>
<keyword evidence="5" id="KW-0808">Transferase</keyword>
<dbReference type="GO" id="GO:0000155">
    <property type="term" value="F:phosphorelay sensor kinase activity"/>
    <property type="evidence" value="ECO:0007669"/>
    <property type="project" value="InterPro"/>
</dbReference>
<gene>
    <name evidence="14" type="ORF">H9847_01120</name>
</gene>
<proteinExistence type="predicted"/>
<dbReference type="SUPFAM" id="SSF47384">
    <property type="entry name" value="Homodimeric domain of signal transducing histidine kinase"/>
    <property type="match status" value="1"/>
</dbReference>
<dbReference type="Gene3D" id="1.10.287.130">
    <property type="match status" value="1"/>
</dbReference>